<reference evidence="4" key="2">
    <citation type="submission" date="2025-08" db="UniProtKB">
        <authorList>
            <consortium name="RefSeq"/>
        </authorList>
    </citation>
    <scope>IDENTIFICATION</scope>
    <source>
        <tissue evidence="4">Leaf</tissue>
    </source>
</reference>
<feature type="region of interest" description="Disordered" evidence="1">
    <location>
        <begin position="931"/>
        <end position="980"/>
    </location>
</feature>
<feature type="region of interest" description="Disordered" evidence="1">
    <location>
        <begin position="90"/>
        <end position="113"/>
    </location>
</feature>
<feature type="compositionally biased region" description="Polar residues" evidence="1">
    <location>
        <begin position="818"/>
        <end position="836"/>
    </location>
</feature>
<organism evidence="3 4">
    <name type="scientific">Spinacia oleracea</name>
    <name type="common">Spinach</name>
    <dbReference type="NCBI Taxonomy" id="3562"/>
    <lineage>
        <taxon>Eukaryota</taxon>
        <taxon>Viridiplantae</taxon>
        <taxon>Streptophyta</taxon>
        <taxon>Embryophyta</taxon>
        <taxon>Tracheophyta</taxon>
        <taxon>Spermatophyta</taxon>
        <taxon>Magnoliopsida</taxon>
        <taxon>eudicotyledons</taxon>
        <taxon>Gunneridae</taxon>
        <taxon>Pentapetalae</taxon>
        <taxon>Caryophyllales</taxon>
        <taxon>Chenopodiaceae</taxon>
        <taxon>Chenopodioideae</taxon>
        <taxon>Anserineae</taxon>
        <taxon>Spinacia</taxon>
    </lineage>
</organism>
<feature type="region of interest" description="Disordered" evidence="1">
    <location>
        <begin position="876"/>
        <end position="903"/>
    </location>
</feature>
<feature type="compositionally biased region" description="Polar residues" evidence="1">
    <location>
        <begin position="940"/>
        <end position="970"/>
    </location>
</feature>
<proteinExistence type="predicted"/>
<dbReference type="PANTHER" id="PTHR35746:SF1">
    <property type="entry name" value="PENTATRICOPEPTIDE REPEAT (PPR) SUPERFAMILY PROTEIN"/>
    <property type="match status" value="1"/>
</dbReference>
<dbReference type="Proteomes" id="UP000813463">
    <property type="component" value="Chromosome 1"/>
</dbReference>
<dbReference type="PROSITE" id="PS00028">
    <property type="entry name" value="ZINC_FINGER_C2H2_1"/>
    <property type="match status" value="1"/>
</dbReference>
<name>A0A9R0J3S8_SPIOL</name>
<evidence type="ECO:0000256" key="1">
    <source>
        <dbReference type="SAM" id="MobiDB-lite"/>
    </source>
</evidence>
<feature type="region of interest" description="Disordered" evidence="1">
    <location>
        <begin position="818"/>
        <end position="839"/>
    </location>
</feature>
<dbReference type="PANTHER" id="PTHR35746">
    <property type="entry name" value="PENTATRICOPEPTIDE REPEAT (PPR) SUPERFAMILY PROTEIN"/>
    <property type="match status" value="1"/>
</dbReference>
<reference evidence="3" key="1">
    <citation type="journal article" date="2021" name="Nat. Commun.">
        <title>Genomic analyses provide insights into spinach domestication and the genetic basis of agronomic traits.</title>
        <authorList>
            <person name="Cai X."/>
            <person name="Sun X."/>
            <person name="Xu C."/>
            <person name="Sun H."/>
            <person name="Wang X."/>
            <person name="Ge C."/>
            <person name="Zhang Z."/>
            <person name="Wang Q."/>
            <person name="Fei Z."/>
            <person name="Jiao C."/>
            <person name="Wang Q."/>
        </authorList>
    </citation>
    <scope>NUCLEOTIDE SEQUENCE [LARGE SCALE GENOMIC DNA]</scope>
    <source>
        <strain evidence="3">cv. Varoflay</strain>
    </source>
</reference>
<feature type="domain" description="C2H2-type" evidence="2">
    <location>
        <begin position="24"/>
        <end position="44"/>
    </location>
</feature>
<gene>
    <name evidence="4" type="primary">LOC110799730</name>
</gene>
<feature type="region of interest" description="Disordered" evidence="1">
    <location>
        <begin position="220"/>
        <end position="253"/>
    </location>
</feature>
<evidence type="ECO:0000313" key="3">
    <source>
        <dbReference type="Proteomes" id="UP000813463"/>
    </source>
</evidence>
<feature type="compositionally biased region" description="Low complexity" evidence="1">
    <location>
        <begin position="93"/>
        <end position="107"/>
    </location>
</feature>
<feature type="compositionally biased region" description="Polar residues" evidence="1">
    <location>
        <begin position="228"/>
        <end position="244"/>
    </location>
</feature>
<dbReference type="KEGG" id="soe:110799730"/>
<dbReference type="GeneID" id="110799730"/>
<dbReference type="InterPro" id="IPR013087">
    <property type="entry name" value="Znf_C2H2_type"/>
</dbReference>
<keyword evidence="3" id="KW-1185">Reference proteome</keyword>
<dbReference type="AlphaFoldDB" id="A0A9R0J3S8"/>
<protein>
    <recommendedName>
        <fullName evidence="2">C2H2-type domain-containing protein</fullName>
    </recommendedName>
</protein>
<sequence>METQDHLKPKQSGIEGSSGSVHVCHKCGWPFPKPHPSAKHRRAHKRVCGTIDGYKLDIDAQDKTHLMEGSDGEHVSDDELKTPSAKVVETTISRRSNSGVGSRSSRSTRSEDEVFTDAVTDFIDTPSPGEASDGIQRFYSMQRVTQNDLDDIKHAADKAEADSLSARSIFLNDNQDHVRPVQKLEGENDRVEPGVLFQDHIPSSTFGPALSSHSITLENENEGDTANEIISSTEKSELRTSYNETTEEASEDVSVLRDVDEEIVVPVSASGIAKSVMETTGSENNIECSQAVEHPAEVIDPANGSSTKPSDVIVDYGSKSEADADVYVLAVPDALLLQEHPEIAVEDLDHKRSKFNTLMTLGSGTGTGNAEYGEYGIAHAAEEVFSGIDLTKTSDSKKVYSEGDVLESFDAMENKLNQYVGHKSISEQNPVGEEPVQLPDVEVSDGHISEVRSVVSDFKTENLEEQISNAEEQKPIVALNNVFPEGDSSAVVNNPEFTINEATNTEHVVLQESDDIEVSGSLLLPSDVDISEFRSEVFSDFKTENLEEKSFSCAEEQKPTIAMNNVFPESASSVAADNAEFTSNGASSTRNGVKNNTEHVVLHNIDDSEVSGSLLLAEHAINVIPPQFKELSNIHDISDTGNDETIGVVQTHLDGSEIRSGVEDNVAVNAETAPGFGSNAAGSRDGIHEPFEVDRFHDHVNSEDSGDVFVGHSLPMVESTGGSSAGAEFIGEEGPGSISKTKSTDASEVCDDAQCSLQSSAAVNDTCMKKFTEDASGVVDGDRVVKPHIAISGADILPDSSSQTDSLEGNWGSVSVMSAVSDTPPANDTPASNQSAAKDHELKPMMESQNSESKKPVEPHSAIGAIEGVSEIQTLEEQKENKKTSWSSSVAHVDNAPHGGKRNEEIIAKVTNWSTEKQHMPLKALLGEATARSRAESPIHTLQSDETSVANNGNSKSENVILSSDNPTSEASKEEMGKEWNSPARYPVNIKTEKRKGKSKPYWAPFLCCSSVNAR</sequence>
<accession>A0A9R0J3S8</accession>
<evidence type="ECO:0000259" key="2">
    <source>
        <dbReference type="PROSITE" id="PS00028"/>
    </source>
</evidence>
<dbReference type="RefSeq" id="XP_021860699.2">
    <property type="nucleotide sequence ID" value="XM_022005007.2"/>
</dbReference>
<evidence type="ECO:0000313" key="4">
    <source>
        <dbReference type="RefSeq" id="XP_021860699.2"/>
    </source>
</evidence>